<keyword evidence="2" id="KW-1185">Reference proteome</keyword>
<dbReference type="Proteomes" id="UP000191112">
    <property type="component" value="Unassembled WGS sequence"/>
</dbReference>
<reference evidence="1 2" key="1">
    <citation type="submission" date="2017-02" db="EMBL/GenBank/DDBJ databases">
        <authorList>
            <person name="Peterson S.W."/>
        </authorList>
    </citation>
    <scope>NUCLEOTIDE SEQUENCE [LARGE SCALE GENOMIC DNA]</scope>
    <source>
        <strain evidence="1 2">DSM 22323</strain>
    </source>
</reference>
<protein>
    <submittedName>
        <fullName evidence="1">Uncharacterized protein</fullName>
    </submittedName>
</protein>
<evidence type="ECO:0000313" key="2">
    <source>
        <dbReference type="Proteomes" id="UP000191112"/>
    </source>
</evidence>
<proteinExistence type="predicted"/>
<gene>
    <name evidence="1" type="ORF">SAMN05660477_02735</name>
</gene>
<organism evidence="1 2">
    <name type="scientific">Soonwooa buanensis</name>
    <dbReference type="NCBI Taxonomy" id="619805"/>
    <lineage>
        <taxon>Bacteria</taxon>
        <taxon>Pseudomonadati</taxon>
        <taxon>Bacteroidota</taxon>
        <taxon>Flavobacteriia</taxon>
        <taxon>Flavobacteriales</taxon>
        <taxon>Weeksellaceae</taxon>
        <taxon>Chryseobacterium group</taxon>
        <taxon>Soonwooa</taxon>
    </lineage>
</organism>
<sequence length="165" mass="18999">MHLRNSLSILIILVMGNSCVSPVKPEDSSSLEGQEWAYGREIAPSIGSGKIWKFFPKNRFEYTEWYSGGAYWTRHYQGSYKYDSKEKKVFLMFDSNQNLALDNLAPKMAVQLHISKNDTIPIISNSWKNSSDSSLVNEQEKVFSYQRFQKVKFGIKKTTDTKSHP</sequence>
<evidence type="ECO:0000313" key="1">
    <source>
        <dbReference type="EMBL" id="SKC06287.1"/>
    </source>
</evidence>
<dbReference type="STRING" id="619805.SAMN05660477_02735"/>
<name>A0A1T5GDD2_9FLAO</name>
<accession>A0A1T5GDD2</accession>
<dbReference type="AlphaFoldDB" id="A0A1T5GDD2"/>
<dbReference type="EMBL" id="FUYZ01000011">
    <property type="protein sequence ID" value="SKC06287.1"/>
    <property type="molecule type" value="Genomic_DNA"/>
</dbReference>